<organism evidence="2 3">
    <name type="scientific">Willisornis vidua</name>
    <name type="common">Xingu scale-backed antbird</name>
    <dbReference type="NCBI Taxonomy" id="1566151"/>
    <lineage>
        <taxon>Eukaryota</taxon>
        <taxon>Metazoa</taxon>
        <taxon>Chordata</taxon>
        <taxon>Craniata</taxon>
        <taxon>Vertebrata</taxon>
        <taxon>Euteleostomi</taxon>
        <taxon>Archelosauria</taxon>
        <taxon>Archosauria</taxon>
        <taxon>Dinosauria</taxon>
        <taxon>Saurischia</taxon>
        <taxon>Theropoda</taxon>
        <taxon>Coelurosauria</taxon>
        <taxon>Aves</taxon>
        <taxon>Neognathae</taxon>
        <taxon>Neoaves</taxon>
        <taxon>Telluraves</taxon>
        <taxon>Australaves</taxon>
        <taxon>Passeriformes</taxon>
        <taxon>Thamnophilidae</taxon>
        <taxon>Willisornis</taxon>
    </lineage>
</organism>
<evidence type="ECO:0000313" key="2">
    <source>
        <dbReference type="EMBL" id="KAJ7413737.1"/>
    </source>
</evidence>
<dbReference type="PANTHER" id="PTHR33332">
    <property type="entry name" value="REVERSE TRANSCRIPTASE DOMAIN-CONTAINING PROTEIN"/>
    <property type="match status" value="1"/>
</dbReference>
<protein>
    <submittedName>
        <fullName evidence="2">Uncharacterized protein</fullName>
    </submittedName>
</protein>
<keyword evidence="3" id="KW-1185">Reference proteome</keyword>
<gene>
    <name evidence="2" type="ORF">WISP_88692</name>
</gene>
<reference evidence="2" key="1">
    <citation type="submission" date="2019-10" db="EMBL/GenBank/DDBJ databases">
        <authorList>
            <person name="Soares A.E.R."/>
            <person name="Aleixo A."/>
            <person name="Schneider P."/>
            <person name="Miyaki C.Y."/>
            <person name="Schneider M.P."/>
            <person name="Mello C."/>
            <person name="Vasconcelos A.T.R."/>
        </authorList>
    </citation>
    <scope>NUCLEOTIDE SEQUENCE</scope>
    <source>
        <tissue evidence="2">Muscle</tissue>
    </source>
</reference>
<evidence type="ECO:0000313" key="3">
    <source>
        <dbReference type="Proteomes" id="UP001145742"/>
    </source>
</evidence>
<sequence>MSYQQGKKTKLQSNLLEGIYSCSLEQSDSRFALSQKDKEATASTSADAGPSLNEGTEASSSSSLTTQSWEEWPIPECCAALHKDLDRLERWAEKNCLKFNKGKCRVLNLGRNHLMHQCKLGADLLESSSVEKELGVLSDNKLPTSQQCALVAKKANGILVFIGKSIASRSGKVILPL</sequence>
<feature type="region of interest" description="Disordered" evidence="1">
    <location>
        <begin position="33"/>
        <end position="67"/>
    </location>
</feature>
<name>A0ABQ9D257_9PASS</name>
<dbReference type="Proteomes" id="UP001145742">
    <property type="component" value="Unassembled WGS sequence"/>
</dbReference>
<accession>A0ABQ9D257</accession>
<proteinExistence type="predicted"/>
<dbReference type="EMBL" id="WHWB01034126">
    <property type="protein sequence ID" value="KAJ7413737.1"/>
    <property type="molecule type" value="Genomic_DNA"/>
</dbReference>
<comment type="caution">
    <text evidence="2">The sequence shown here is derived from an EMBL/GenBank/DDBJ whole genome shotgun (WGS) entry which is preliminary data.</text>
</comment>
<feature type="compositionally biased region" description="Polar residues" evidence="1">
    <location>
        <begin position="53"/>
        <end position="67"/>
    </location>
</feature>
<evidence type="ECO:0000256" key="1">
    <source>
        <dbReference type="SAM" id="MobiDB-lite"/>
    </source>
</evidence>